<keyword evidence="3" id="KW-0328">Glycosyltransferase</keyword>
<dbReference type="Gene3D" id="3.90.550.50">
    <property type="match status" value="1"/>
</dbReference>
<evidence type="ECO:0000256" key="4">
    <source>
        <dbReference type="ARBA" id="ARBA00022679"/>
    </source>
</evidence>
<evidence type="ECO:0000256" key="6">
    <source>
        <dbReference type="ARBA" id="ARBA00022741"/>
    </source>
</evidence>
<keyword evidence="4" id="KW-0808">Transferase</keyword>
<accession>A0A6C0DA14</accession>
<proteinExistence type="predicted"/>
<comment type="pathway">
    <text evidence="2">Protein modification; protein glycosylation.</text>
</comment>
<evidence type="ECO:0000313" key="11">
    <source>
        <dbReference type="EMBL" id="QHT13678.1"/>
    </source>
</evidence>
<dbReference type="GO" id="GO:0046556">
    <property type="term" value="F:alpha-L-arabinofuranosidase activity"/>
    <property type="evidence" value="ECO:0007669"/>
    <property type="project" value="InterPro"/>
</dbReference>
<evidence type="ECO:0000256" key="5">
    <source>
        <dbReference type="ARBA" id="ARBA00022692"/>
    </source>
</evidence>
<dbReference type="GO" id="GO:0016020">
    <property type="term" value="C:membrane"/>
    <property type="evidence" value="ECO:0007669"/>
    <property type="project" value="UniProtKB-SubCell"/>
</dbReference>
<keyword evidence="9" id="KW-0472">Membrane</keyword>
<dbReference type="InterPro" id="IPR003378">
    <property type="entry name" value="Fringe-like_glycosylTrfase"/>
</dbReference>
<evidence type="ECO:0000259" key="10">
    <source>
        <dbReference type="Pfam" id="PF02434"/>
    </source>
</evidence>
<dbReference type="PANTHER" id="PTHR23033">
    <property type="entry name" value="BETA1,3-GALACTOSYLTRANSFERASE"/>
    <property type="match status" value="1"/>
</dbReference>
<sequence>MENRDLEFTDIGKTPLVYKEDFPRIKICYIVLTCERYIPTRVKWQKETCFRNTNLNDCYFLSCKMGDGSIYGWNTADDYPSCIDKYIKFFRNMNLDYDWYMFIDDDTFVFPNRVEQFLARLDPSIPAYVGNAWSHIHDLRFMSGGAGFFLTKSAYTMVRQFVECDKNTAMRSPEAPMNGDTTMGVWIREINRKNNYAIKLLSDWHYLNIDNSTNIKKIMTAATFHYVNKYELFKLYDKYLETVNITDILLKQITPLPNKENTIIFSYDTTLALRHCYYKLSLSKLEEDNNDFFFIVKSAKNGNPAGVSFQSTNYPEYYIAPKESGIFISKDSTADEQSWIIEDNMTLRSLSARWNGMYLGVNKDNSVSLSSEKKGFTIITFTTNLPHN</sequence>
<feature type="domain" description="Fringe-like glycosyltransferase" evidence="10">
    <location>
        <begin position="82"/>
        <end position="191"/>
    </location>
</feature>
<dbReference type="Pfam" id="PF02434">
    <property type="entry name" value="Fringe"/>
    <property type="match status" value="1"/>
</dbReference>
<dbReference type="Gene3D" id="2.80.10.50">
    <property type="match status" value="1"/>
</dbReference>
<dbReference type="SUPFAM" id="SSF110221">
    <property type="entry name" value="AbfB domain"/>
    <property type="match status" value="1"/>
</dbReference>
<organism evidence="11">
    <name type="scientific">viral metagenome</name>
    <dbReference type="NCBI Taxonomy" id="1070528"/>
    <lineage>
        <taxon>unclassified sequences</taxon>
        <taxon>metagenomes</taxon>
        <taxon>organismal metagenomes</taxon>
    </lineage>
</organism>
<protein>
    <recommendedName>
        <fullName evidence="10">Fringe-like glycosyltransferase domain-containing protein</fullName>
    </recommendedName>
</protein>
<comment type="subcellular location">
    <subcellularLocation>
        <location evidence="1">Membrane</location>
        <topology evidence="1">Single-pass type II membrane protein</topology>
    </subcellularLocation>
</comment>
<evidence type="ECO:0000256" key="9">
    <source>
        <dbReference type="ARBA" id="ARBA00023136"/>
    </source>
</evidence>
<keyword evidence="5" id="KW-0812">Transmembrane</keyword>
<name>A0A6C0DA14_9ZZZZ</name>
<evidence type="ECO:0000256" key="7">
    <source>
        <dbReference type="ARBA" id="ARBA00022968"/>
    </source>
</evidence>
<dbReference type="GO" id="GO:0046373">
    <property type="term" value="P:L-arabinose metabolic process"/>
    <property type="evidence" value="ECO:0007669"/>
    <property type="project" value="InterPro"/>
</dbReference>
<evidence type="ECO:0000256" key="3">
    <source>
        <dbReference type="ARBA" id="ARBA00022676"/>
    </source>
</evidence>
<dbReference type="EMBL" id="MN739575">
    <property type="protein sequence ID" value="QHT13678.1"/>
    <property type="molecule type" value="Genomic_DNA"/>
</dbReference>
<dbReference type="GO" id="GO:0000166">
    <property type="term" value="F:nucleotide binding"/>
    <property type="evidence" value="ECO:0007669"/>
    <property type="project" value="UniProtKB-KW"/>
</dbReference>
<keyword evidence="8" id="KW-1133">Transmembrane helix</keyword>
<evidence type="ECO:0000256" key="8">
    <source>
        <dbReference type="ARBA" id="ARBA00022989"/>
    </source>
</evidence>
<dbReference type="GO" id="GO:0016757">
    <property type="term" value="F:glycosyltransferase activity"/>
    <property type="evidence" value="ECO:0007669"/>
    <property type="project" value="UniProtKB-KW"/>
</dbReference>
<dbReference type="InterPro" id="IPR029044">
    <property type="entry name" value="Nucleotide-diphossugar_trans"/>
</dbReference>
<reference evidence="11" key="1">
    <citation type="journal article" date="2020" name="Nature">
        <title>Giant virus diversity and host interactions through global metagenomics.</title>
        <authorList>
            <person name="Schulz F."/>
            <person name="Roux S."/>
            <person name="Paez-Espino D."/>
            <person name="Jungbluth S."/>
            <person name="Walsh D.A."/>
            <person name="Denef V.J."/>
            <person name="McMahon K.D."/>
            <person name="Konstantinidis K.T."/>
            <person name="Eloe-Fadrosh E.A."/>
            <person name="Kyrpides N.C."/>
            <person name="Woyke T."/>
        </authorList>
    </citation>
    <scope>NUCLEOTIDE SEQUENCE</scope>
    <source>
        <strain evidence="11">GVMAG-M-3300023174-132</strain>
    </source>
</reference>
<evidence type="ECO:0000256" key="2">
    <source>
        <dbReference type="ARBA" id="ARBA00004922"/>
    </source>
</evidence>
<dbReference type="InterPro" id="IPR026050">
    <property type="entry name" value="C1GALT1/C1GALT1_chp1"/>
</dbReference>
<dbReference type="AlphaFoldDB" id="A0A6C0DA14"/>
<evidence type="ECO:0000256" key="1">
    <source>
        <dbReference type="ARBA" id="ARBA00004606"/>
    </source>
</evidence>
<dbReference type="InterPro" id="IPR036195">
    <property type="entry name" value="AbfB_ABD_sf"/>
</dbReference>
<dbReference type="SUPFAM" id="SSF53448">
    <property type="entry name" value="Nucleotide-diphospho-sugar transferases"/>
    <property type="match status" value="1"/>
</dbReference>
<keyword evidence="6" id="KW-0547">Nucleotide-binding</keyword>
<keyword evidence="7" id="KW-0735">Signal-anchor</keyword>